<organism evidence="2 3">
    <name type="scientific">Brassica napus</name>
    <name type="common">Rape</name>
    <dbReference type="NCBI Taxonomy" id="3708"/>
    <lineage>
        <taxon>Eukaryota</taxon>
        <taxon>Viridiplantae</taxon>
        <taxon>Streptophyta</taxon>
        <taxon>Embryophyta</taxon>
        <taxon>Tracheophyta</taxon>
        <taxon>Spermatophyta</taxon>
        <taxon>Magnoliopsida</taxon>
        <taxon>eudicotyledons</taxon>
        <taxon>Gunneridae</taxon>
        <taxon>Pentapetalae</taxon>
        <taxon>rosids</taxon>
        <taxon>malvids</taxon>
        <taxon>Brassicales</taxon>
        <taxon>Brassicaceae</taxon>
        <taxon>Brassiceae</taxon>
        <taxon>Brassica</taxon>
    </lineage>
</organism>
<feature type="region of interest" description="Disordered" evidence="1">
    <location>
        <begin position="1"/>
        <end position="62"/>
    </location>
</feature>
<dbReference type="Gramene" id="CDY20363">
    <property type="protein sequence ID" value="CDY20363"/>
    <property type="gene ID" value="GSBRNA2T00012372001"/>
</dbReference>
<evidence type="ECO:0000313" key="3">
    <source>
        <dbReference type="Proteomes" id="UP000028999"/>
    </source>
</evidence>
<dbReference type="PaxDb" id="3708-A0A078G6V1"/>
<keyword evidence="3" id="KW-1185">Reference proteome</keyword>
<evidence type="ECO:0000313" key="2">
    <source>
        <dbReference type="EMBL" id="CDY20363.1"/>
    </source>
</evidence>
<dbReference type="AlphaFoldDB" id="A0A078G6V1"/>
<gene>
    <name evidence="2" type="primary">BnaC02g24530D</name>
    <name evidence="2" type="ORF">GSBRNA2T00012372001</name>
</gene>
<proteinExistence type="predicted"/>
<feature type="compositionally biased region" description="Basic and acidic residues" evidence="1">
    <location>
        <begin position="27"/>
        <end position="49"/>
    </location>
</feature>
<accession>A0A078G6V1</accession>
<evidence type="ECO:0000256" key="1">
    <source>
        <dbReference type="SAM" id="MobiDB-lite"/>
    </source>
</evidence>
<reference evidence="2 3" key="1">
    <citation type="journal article" date="2014" name="Science">
        <title>Plant genetics. Early allopolyploid evolution in the post-Neolithic Brassica napus oilseed genome.</title>
        <authorList>
            <person name="Chalhoub B."/>
            <person name="Denoeud F."/>
            <person name="Liu S."/>
            <person name="Parkin I.A."/>
            <person name="Tang H."/>
            <person name="Wang X."/>
            <person name="Chiquet J."/>
            <person name="Belcram H."/>
            <person name="Tong C."/>
            <person name="Samans B."/>
            <person name="Correa M."/>
            <person name="Da Silva C."/>
            <person name="Just J."/>
            <person name="Falentin C."/>
            <person name="Koh C.S."/>
            <person name="Le Clainche I."/>
            <person name="Bernard M."/>
            <person name="Bento P."/>
            <person name="Noel B."/>
            <person name="Labadie K."/>
            <person name="Alberti A."/>
            <person name="Charles M."/>
            <person name="Arnaud D."/>
            <person name="Guo H."/>
            <person name="Daviaud C."/>
            <person name="Alamery S."/>
            <person name="Jabbari K."/>
            <person name="Zhao M."/>
            <person name="Edger P.P."/>
            <person name="Chelaifa H."/>
            <person name="Tack D."/>
            <person name="Lassalle G."/>
            <person name="Mestiri I."/>
            <person name="Schnel N."/>
            <person name="Le Paslier M.C."/>
            <person name="Fan G."/>
            <person name="Renault V."/>
            <person name="Bayer P.E."/>
            <person name="Golicz A.A."/>
            <person name="Manoli S."/>
            <person name="Lee T.H."/>
            <person name="Thi V.H."/>
            <person name="Chalabi S."/>
            <person name="Hu Q."/>
            <person name="Fan C."/>
            <person name="Tollenaere R."/>
            <person name="Lu Y."/>
            <person name="Battail C."/>
            <person name="Shen J."/>
            <person name="Sidebottom C.H."/>
            <person name="Wang X."/>
            <person name="Canaguier A."/>
            <person name="Chauveau A."/>
            <person name="Berard A."/>
            <person name="Deniot G."/>
            <person name="Guan M."/>
            <person name="Liu Z."/>
            <person name="Sun F."/>
            <person name="Lim Y.P."/>
            <person name="Lyons E."/>
            <person name="Town C.D."/>
            <person name="Bancroft I."/>
            <person name="Wang X."/>
            <person name="Meng J."/>
            <person name="Ma J."/>
            <person name="Pires J.C."/>
            <person name="King G.J."/>
            <person name="Brunel D."/>
            <person name="Delourme R."/>
            <person name="Renard M."/>
            <person name="Aury J.M."/>
            <person name="Adams K.L."/>
            <person name="Batley J."/>
            <person name="Snowdon R.J."/>
            <person name="Tost J."/>
            <person name="Edwards D."/>
            <person name="Zhou Y."/>
            <person name="Hua W."/>
            <person name="Sharpe A.G."/>
            <person name="Paterson A.H."/>
            <person name="Guan C."/>
            <person name="Wincker P."/>
        </authorList>
    </citation>
    <scope>NUCLEOTIDE SEQUENCE [LARGE SCALE GENOMIC DNA]</scope>
    <source>
        <strain evidence="3">cv. Darmor-bzh</strain>
    </source>
</reference>
<dbReference type="EMBL" id="LK032107">
    <property type="protein sequence ID" value="CDY20363.1"/>
    <property type="molecule type" value="Genomic_DNA"/>
</dbReference>
<name>A0A078G6V1_BRANA</name>
<protein>
    <submittedName>
        <fullName evidence="2">BnaC02g24530D protein</fullName>
    </submittedName>
</protein>
<feature type="compositionally biased region" description="Basic and acidic residues" evidence="1">
    <location>
        <begin position="1"/>
        <end position="17"/>
    </location>
</feature>
<sequence>MTDEADLKWVKAADRGNKGSSNGHKGYRGDGEGSRYRSSRRDETQDFIRTHRGSAGSWYSKE</sequence>
<dbReference type="Proteomes" id="UP000028999">
    <property type="component" value="Unassembled WGS sequence"/>
</dbReference>